<keyword evidence="4 7" id="KW-0560">Oxidoreductase</keyword>
<dbReference type="GO" id="GO:0047545">
    <property type="term" value="F:(S)-2-hydroxyglutarate dehydrogenase activity"/>
    <property type="evidence" value="ECO:0007669"/>
    <property type="project" value="TreeGrafter"/>
</dbReference>
<reference evidence="7 8" key="1">
    <citation type="submission" date="2018-06" db="EMBL/GenBank/DDBJ databases">
        <authorList>
            <consortium name="Pathogen Informatics"/>
            <person name="Doyle S."/>
        </authorList>
    </citation>
    <scope>NUCLEOTIDE SEQUENCE [LARGE SCALE GENOMIC DNA]</scope>
    <source>
        <strain evidence="7 8">NCTC13337</strain>
    </source>
</reference>
<dbReference type="PANTHER" id="PTHR43104:SF2">
    <property type="entry name" value="L-2-HYDROXYGLUTARATE DEHYDROGENASE, MITOCHONDRIAL"/>
    <property type="match status" value="1"/>
</dbReference>
<dbReference type="EMBL" id="UHIC01000001">
    <property type="protein sequence ID" value="SUO94912.1"/>
    <property type="molecule type" value="Genomic_DNA"/>
</dbReference>
<dbReference type="Gene3D" id="3.30.9.10">
    <property type="entry name" value="D-Amino Acid Oxidase, subunit A, domain 2"/>
    <property type="match status" value="1"/>
</dbReference>
<evidence type="ECO:0000256" key="1">
    <source>
        <dbReference type="ARBA" id="ARBA00001974"/>
    </source>
</evidence>
<evidence type="ECO:0000313" key="8">
    <source>
        <dbReference type="Proteomes" id="UP000254601"/>
    </source>
</evidence>
<keyword evidence="3" id="KW-0274">FAD</keyword>
<dbReference type="InterPro" id="IPR036188">
    <property type="entry name" value="FAD/NAD-bd_sf"/>
</dbReference>
<proteinExistence type="inferred from homology"/>
<feature type="domain" description="FAD dependent oxidoreductase" evidence="6">
    <location>
        <begin position="4"/>
        <end position="390"/>
    </location>
</feature>
<evidence type="ECO:0000256" key="4">
    <source>
        <dbReference type="ARBA" id="ARBA00023002"/>
    </source>
</evidence>
<sequence length="419" mass="47113">MENIIIIGAGIVGMATALEMQKRFPDKHIIVVEKEASAAYHQTGHNSGVIHAGVYYPPGSLKAELCRKGNAATRAFCDEHKIRYDICGKLLVATNTAELERMQALYTRCAENGLERHWWTAEELKEREPNIEGLAAIFVPSTGIVSYREITHKMVELLTRQGGEVLFNSPVHAITEQTDKIIVQAGNQTLKGHYLIACAGLYADKIVAMNGIQADFQICPFRGEYYQLPSRLNQVVSHLIYPIPEPNVPFLGVHLTKMIDGSVTVGPNAVLALSREGYRKCDIRPKELLEMLSYFGIRKVLRSNWRHGLKEQKNSWFKQGYLKEVQKYCPQIQAKDLQPYPAGVRAQAVSANGTLIEDFHWLETPRSLHVCNAPSPAATSAMPIAERIVDTVEKKYIHNSKAHNRQRKPNKLSLYIFIK</sequence>
<dbReference type="Gene3D" id="3.50.50.60">
    <property type="entry name" value="FAD/NAD(P)-binding domain"/>
    <property type="match status" value="1"/>
</dbReference>
<evidence type="ECO:0000256" key="5">
    <source>
        <dbReference type="ARBA" id="ARBA00037941"/>
    </source>
</evidence>
<dbReference type="NCBIfam" id="NF008726">
    <property type="entry name" value="PRK11728.1"/>
    <property type="match status" value="1"/>
</dbReference>
<comment type="similarity">
    <text evidence="5">Belongs to the L2HGDH family.</text>
</comment>
<keyword evidence="2" id="KW-0285">Flavoprotein</keyword>
<dbReference type="EC" id="1.1.3.15" evidence="7"/>
<gene>
    <name evidence="7" type="primary">lhgO</name>
    <name evidence="7" type="ORF">NCTC13337_00990</name>
</gene>
<name>A0A380MRH6_9GAMM</name>
<comment type="cofactor">
    <cofactor evidence="1">
        <name>FAD</name>
        <dbReference type="ChEBI" id="CHEBI:57692"/>
    </cofactor>
</comment>
<dbReference type="Proteomes" id="UP000254601">
    <property type="component" value="Unassembled WGS sequence"/>
</dbReference>
<evidence type="ECO:0000259" key="6">
    <source>
        <dbReference type="Pfam" id="PF01266"/>
    </source>
</evidence>
<evidence type="ECO:0000256" key="2">
    <source>
        <dbReference type="ARBA" id="ARBA00022630"/>
    </source>
</evidence>
<protein>
    <submittedName>
        <fullName evidence="7">L-2-hydroxyglutarate oxidase LhgO</fullName>
        <ecNumber evidence="7">1.1.3.15</ecNumber>
    </submittedName>
</protein>
<evidence type="ECO:0000256" key="3">
    <source>
        <dbReference type="ARBA" id="ARBA00022827"/>
    </source>
</evidence>
<organism evidence="7 8">
    <name type="scientific">Suttonella ornithocola</name>
    <dbReference type="NCBI Taxonomy" id="279832"/>
    <lineage>
        <taxon>Bacteria</taxon>
        <taxon>Pseudomonadati</taxon>
        <taxon>Pseudomonadota</taxon>
        <taxon>Gammaproteobacteria</taxon>
        <taxon>Cardiobacteriales</taxon>
        <taxon>Cardiobacteriaceae</taxon>
        <taxon>Suttonella</taxon>
    </lineage>
</organism>
<evidence type="ECO:0000313" key="7">
    <source>
        <dbReference type="EMBL" id="SUO94912.1"/>
    </source>
</evidence>
<dbReference type="SUPFAM" id="SSF51905">
    <property type="entry name" value="FAD/NAD(P)-binding domain"/>
    <property type="match status" value="1"/>
</dbReference>
<dbReference type="Pfam" id="PF01266">
    <property type="entry name" value="DAO"/>
    <property type="match status" value="1"/>
</dbReference>
<dbReference type="GO" id="GO:0003973">
    <property type="term" value="F:(S)-2-hydroxy-acid oxidase activity"/>
    <property type="evidence" value="ECO:0007669"/>
    <property type="project" value="UniProtKB-EC"/>
</dbReference>
<accession>A0A380MRH6</accession>
<dbReference type="GO" id="GO:0005737">
    <property type="term" value="C:cytoplasm"/>
    <property type="evidence" value="ECO:0007669"/>
    <property type="project" value="TreeGrafter"/>
</dbReference>
<dbReference type="AlphaFoldDB" id="A0A380MRH6"/>
<keyword evidence="8" id="KW-1185">Reference proteome</keyword>
<dbReference type="PANTHER" id="PTHR43104">
    <property type="entry name" value="L-2-HYDROXYGLUTARATE DEHYDROGENASE, MITOCHONDRIAL"/>
    <property type="match status" value="1"/>
</dbReference>
<dbReference type="RefSeq" id="WP_072575664.1">
    <property type="nucleotide sequence ID" value="NZ_LWHB01000019.1"/>
</dbReference>
<dbReference type="OrthoDB" id="9801699at2"/>
<dbReference type="InterPro" id="IPR006076">
    <property type="entry name" value="FAD-dep_OxRdtase"/>
</dbReference>